<sequence length="322" mass="39226">MLQIIYFKEILIIISQIENLQFQNQKEINYCNQINNSFIHININTYIDNMFRLNRLFKPSRNFLLNQHLFYKTQNEVASQALFRKNYYNFSSSQSSSQSGDNSQQSLNDFKSYIQKLKDEDSKQFNREEWDNKMMFKFLSSFIRRPYALEIIQEIELYVFSQQFQSCYKEEIVIVKYALFALHVWLVKNRLSQIMSLESFRINRSLDKLFEEYTKDIVYQFQDYFDKDVYSELIRIKRTLFYSLDDYFVYDYKDRDLSDIILDEILQGTYEGNDIDKESEEINNLINYIHEHRSYLSHFSASDLKEYKIFWGLDRCYKKDQN</sequence>
<dbReference type="KEGG" id="tet:TTHERM_00969640"/>
<proteinExistence type="predicted"/>
<name>Q24DL0_TETTS</name>
<dbReference type="OrthoDB" id="284772at2759"/>
<dbReference type="InParanoid" id="Q24DL0"/>
<dbReference type="HOGENOM" id="CLU_1021116_0_0_1"/>
<accession>Q24DL0</accession>
<gene>
    <name evidence="1" type="ORF">TTHERM_00969640</name>
</gene>
<dbReference type="eggNOG" id="ENOG502SZN8">
    <property type="taxonomic scope" value="Eukaryota"/>
</dbReference>
<dbReference type="Proteomes" id="UP000009168">
    <property type="component" value="Unassembled WGS sequence"/>
</dbReference>
<reference evidence="2" key="1">
    <citation type="journal article" date="2006" name="PLoS Biol.">
        <title>Macronuclear genome sequence of the ciliate Tetrahymena thermophila, a model eukaryote.</title>
        <authorList>
            <person name="Eisen J.A."/>
            <person name="Coyne R.S."/>
            <person name="Wu M."/>
            <person name="Wu D."/>
            <person name="Thiagarajan M."/>
            <person name="Wortman J.R."/>
            <person name="Badger J.H."/>
            <person name="Ren Q."/>
            <person name="Amedeo P."/>
            <person name="Jones K.M."/>
            <person name="Tallon L.J."/>
            <person name="Delcher A.L."/>
            <person name="Salzberg S.L."/>
            <person name="Silva J.C."/>
            <person name="Haas B.J."/>
            <person name="Majoros W.H."/>
            <person name="Farzad M."/>
            <person name="Carlton J.M."/>
            <person name="Smith R.K. Jr."/>
            <person name="Garg J."/>
            <person name="Pearlman R.E."/>
            <person name="Karrer K.M."/>
            <person name="Sun L."/>
            <person name="Manning G."/>
            <person name="Elde N.C."/>
            <person name="Turkewitz A.P."/>
            <person name="Asai D.J."/>
            <person name="Wilkes D.E."/>
            <person name="Wang Y."/>
            <person name="Cai H."/>
            <person name="Collins K."/>
            <person name="Stewart B.A."/>
            <person name="Lee S.R."/>
            <person name="Wilamowska K."/>
            <person name="Weinberg Z."/>
            <person name="Ruzzo W.L."/>
            <person name="Wloga D."/>
            <person name="Gaertig J."/>
            <person name="Frankel J."/>
            <person name="Tsao C.-C."/>
            <person name="Gorovsky M.A."/>
            <person name="Keeling P.J."/>
            <person name="Waller R.F."/>
            <person name="Patron N.J."/>
            <person name="Cherry J.M."/>
            <person name="Stover N.A."/>
            <person name="Krieger C.J."/>
            <person name="del Toro C."/>
            <person name="Ryder H.F."/>
            <person name="Williamson S.C."/>
            <person name="Barbeau R.A."/>
            <person name="Hamilton E.P."/>
            <person name="Orias E."/>
        </authorList>
    </citation>
    <scope>NUCLEOTIDE SEQUENCE [LARGE SCALE GENOMIC DNA]</scope>
    <source>
        <strain evidence="2">SB210</strain>
    </source>
</reference>
<organism evidence="1 2">
    <name type="scientific">Tetrahymena thermophila (strain SB210)</name>
    <dbReference type="NCBI Taxonomy" id="312017"/>
    <lineage>
        <taxon>Eukaryota</taxon>
        <taxon>Sar</taxon>
        <taxon>Alveolata</taxon>
        <taxon>Ciliophora</taxon>
        <taxon>Intramacronucleata</taxon>
        <taxon>Oligohymenophorea</taxon>
        <taxon>Hymenostomatida</taxon>
        <taxon>Tetrahymenina</taxon>
        <taxon>Tetrahymenidae</taxon>
        <taxon>Tetrahymena</taxon>
    </lineage>
</organism>
<dbReference type="EMBL" id="GG662319">
    <property type="protein sequence ID" value="EAS05838.3"/>
    <property type="molecule type" value="Genomic_DNA"/>
</dbReference>
<evidence type="ECO:0000313" key="1">
    <source>
        <dbReference type="EMBL" id="EAS05838.3"/>
    </source>
</evidence>
<keyword evidence="2" id="KW-1185">Reference proteome</keyword>
<dbReference type="GeneID" id="7837192"/>
<dbReference type="AlphaFoldDB" id="Q24DL0"/>
<evidence type="ECO:0000313" key="2">
    <source>
        <dbReference type="Proteomes" id="UP000009168"/>
    </source>
</evidence>
<dbReference type="RefSeq" id="XP_001026083.3">
    <property type="nucleotide sequence ID" value="XM_001026083.3"/>
</dbReference>
<protein>
    <submittedName>
        <fullName evidence="1">Uncharacterized protein</fullName>
    </submittedName>
</protein>